<comment type="caution">
    <text evidence="2">The sequence shown here is derived from an EMBL/GenBank/DDBJ whole genome shotgun (WGS) entry which is preliminary data.</text>
</comment>
<proteinExistence type="predicted"/>
<feature type="region of interest" description="Disordered" evidence="1">
    <location>
        <begin position="66"/>
        <end position="121"/>
    </location>
</feature>
<organism evidence="2 3">
    <name type="scientific">Rhamnella rubrinervis</name>
    <dbReference type="NCBI Taxonomy" id="2594499"/>
    <lineage>
        <taxon>Eukaryota</taxon>
        <taxon>Viridiplantae</taxon>
        <taxon>Streptophyta</taxon>
        <taxon>Embryophyta</taxon>
        <taxon>Tracheophyta</taxon>
        <taxon>Spermatophyta</taxon>
        <taxon>Magnoliopsida</taxon>
        <taxon>eudicotyledons</taxon>
        <taxon>Gunneridae</taxon>
        <taxon>Pentapetalae</taxon>
        <taxon>rosids</taxon>
        <taxon>fabids</taxon>
        <taxon>Rosales</taxon>
        <taxon>Rhamnaceae</taxon>
        <taxon>rhamnoid group</taxon>
        <taxon>Rhamneae</taxon>
        <taxon>Rhamnella</taxon>
    </lineage>
</organism>
<reference evidence="2" key="1">
    <citation type="submission" date="2020-03" db="EMBL/GenBank/DDBJ databases">
        <title>A high-quality chromosome-level genome assembly of a woody plant with both climbing and erect habits, Rhamnella rubrinervis.</title>
        <authorList>
            <person name="Lu Z."/>
            <person name="Yang Y."/>
            <person name="Zhu X."/>
            <person name="Sun Y."/>
        </authorList>
    </citation>
    <scope>NUCLEOTIDE SEQUENCE</scope>
    <source>
        <strain evidence="2">BYM</strain>
        <tissue evidence="2">Leaf</tissue>
    </source>
</reference>
<dbReference type="AlphaFoldDB" id="A0A8K0GML8"/>
<keyword evidence="3" id="KW-1185">Reference proteome</keyword>
<gene>
    <name evidence="2" type="ORF">FNV43_RR21873</name>
</gene>
<dbReference type="EMBL" id="VOIH02000010">
    <property type="protein sequence ID" value="KAF3434787.1"/>
    <property type="molecule type" value="Genomic_DNA"/>
</dbReference>
<evidence type="ECO:0000313" key="2">
    <source>
        <dbReference type="EMBL" id="KAF3434787.1"/>
    </source>
</evidence>
<name>A0A8K0GML8_9ROSA</name>
<evidence type="ECO:0000256" key="1">
    <source>
        <dbReference type="SAM" id="MobiDB-lite"/>
    </source>
</evidence>
<feature type="compositionally biased region" description="Basic and acidic residues" evidence="1">
    <location>
        <begin position="98"/>
        <end position="121"/>
    </location>
</feature>
<accession>A0A8K0GML8</accession>
<dbReference type="Proteomes" id="UP000796880">
    <property type="component" value="Unassembled WGS sequence"/>
</dbReference>
<protein>
    <submittedName>
        <fullName evidence="2">Uncharacterized protein</fullName>
    </submittedName>
</protein>
<evidence type="ECO:0000313" key="3">
    <source>
        <dbReference type="Proteomes" id="UP000796880"/>
    </source>
</evidence>
<sequence length="121" mass="13405">MTDEVGLEAKCLEADKALEEDNLALKQTALEATKRGAFGKWSEADQVIEKDRGGSPGLRLCPVIWERPTEPRRGQKAGHSGHSGEEDGQRIWRSPRVRMADEGDAPREPTGRPRTRSEPSD</sequence>